<comment type="caution">
    <text evidence="5">The sequence shown here is derived from an EMBL/GenBank/DDBJ whole genome shotgun (WGS) entry which is preliminary data.</text>
</comment>
<dbReference type="AlphaFoldDB" id="A0A0B2V3Q3"/>
<accession>A0A0B2V3Q3</accession>
<dbReference type="GO" id="GO:0005783">
    <property type="term" value="C:endoplasmic reticulum"/>
    <property type="evidence" value="ECO:0007669"/>
    <property type="project" value="TreeGrafter"/>
</dbReference>
<organism evidence="5 6">
    <name type="scientific">Toxocara canis</name>
    <name type="common">Canine roundworm</name>
    <dbReference type="NCBI Taxonomy" id="6265"/>
    <lineage>
        <taxon>Eukaryota</taxon>
        <taxon>Metazoa</taxon>
        <taxon>Ecdysozoa</taxon>
        <taxon>Nematoda</taxon>
        <taxon>Chromadorea</taxon>
        <taxon>Rhabditida</taxon>
        <taxon>Spirurina</taxon>
        <taxon>Ascaridomorpha</taxon>
        <taxon>Ascaridoidea</taxon>
        <taxon>Toxocaridae</taxon>
        <taxon>Toxocara</taxon>
    </lineage>
</organism>
<dbReference type="PROSITE" id="PS50082">
    <property type="entry name" value="WD_REPEATS_2"/>
    <property type="match status" value="2"/>
</dbReference>
<keyword evidence="6" id="KW-1185">Reference proteome</keyword>
<name>A0A0B2V3Q3_TOXCA</name>
<evidence type="ECO:0000256" key="3">
    <source>
        <dbReference type="SAM" id="MobiDB-lite"/>
    </source>
</evidence>
<evidence type="ECO:0000256" key="1">
    <source>
        <dbReference type="PROSITE-ProRule" id="PRU00221"/>
    </source>
</evidence>
<protein>
    <submittedName>
        <fullName evidence="5">Transducin beta-like protein 2</fullName>
    </submittedName>
</protein>
<evidence type="ECO:0000313" key="6">
    <source>
        <dbReference type="Proteomes" id="UP000031036"/>
    </source>
</evidence>
<keyword evidence="4" id="KW-1133">Transmembrane helix</keyword>
<evidence type="ECO:0000256" key="2">
    <source>
        <dbReference type="SAM" id="Coils"/>
    </source>
</evidence>
<dbReference type="InterPro" id="IPR001680">
    <property type="entry name" value="WD40_rpt"/>
</dbReference>
<dbReference type="InterPro" id="IPR042410">
    <property type="entry name" value="WBSCR13"/>
</dbReference>
<dbReference type="SUPFAM" id="SSF50978">
    <property type="entry name" value="WD40 repeat-like"/>
    <property type="match status" value="2"/>
</dbReference>
<dbReference type="Proteomes" id="UP000031036">
    <property type="component" value="Unassembled WGS sequence"/>
</dbReference>
<sequence length="652" mass="72852">MPMRGPAIIATVVTAAIGFPIEVMFEASEMNRSMADGGDSELAQIGFVFVTVSGIVALVIALVVWRRWDTSTTRSRSNSESSPERSEDESEKSAPKPNPFRKTFGKAPKPKWEKMRDVLYDHPWILTTLKGHVGRVLDIDFSSNGRFLASVGEDRSLFLWYTKDFDEREHKFTRGSVELDNAKRIAFGPDSKSVLLSLGTANKLAVYKLGRKEDGSQLYKFFPVENVDFPEVHVKDINSNGIACNGKFVMSSSDDNKLVVYSLHGDVLKVVEPKLNILYEACVSPCGRFVAASGFTPDVFVFEVLFSRQGEFVDVKRAFELKGHRSGVMSFAFNQNSSRCVTASKDGTWKIFDTDIRYNQGEEARMISSGEWDVLRNASPETVCTAMSPSGNSFAIGASRHVRLFSVLQPDKEFSLMLDVHQAPLCRVRISPCGLTVATCGDRHIRVFHNVAEYFSSVIELENAIRDVRQEAHRRRLQEQLDEARQKLAKKLSFSGEWDVLRNASPETVCTAMSPSGNSFAIGASRHVRLFSVLQPDKEFSLMLDVHQAPLCRVRISPCGLTVATCGDRHIRVFHNVAEYFSSVIELENAIRDVRQEAHRRRLQEQLDEARQKLAKVKPDSGVLEGQGQNQDLHLPGAESGTNLPGFCINDR</sequence>
<proteinExistence type="predicted"/>
<feature type="coiled-coil region" evidence="2">
    <location>
        <begin position="467"/>
        <end position="494"/>
    </location>
</feature>
<dbReference type="PANTHER" id="PTHR44321:SF1">
    <property type="entry name" value="TRANSDUCIN BETA-LIKE PROTEIN 2"/>
    <property type="match status" value="1"/>
</dbReference>
<dbReference type="PANTHER" id="PTHR44321">
    <property type="entry name" value="TRANSDUCIN BETA-LIKE PROTEIN 2"/>
    <property type="match status" value="1"/>
</dbReference>
<dbReference type="Pfam" id="PF00400">
    <property type="entry name" value="WD40"/>
    <property type="match status" value="4"/>
</dbReference>
<dbReference type="InterPro" id="IPR015943">
    <property type="entry name" value="WD40/YVTN_repeat-like_dom_sf"/>
</dbReference>
<reference evidence="5 6" key="1">
    <citation type="submission" date="2014-11" db="EMBL/GenBank/DDBJ databases">
        <title>Genetic blueprint of the zoonotic pathogen Toxocara canis.</title>
        <authorList>
            <person name="Zhu X.-Q."/>
            <person name="Korhonen P.K."/>
            <person name="Cai H."/>
            <person name="Young N.D."/>
            <person name="Nejsum P."/>
            <person name="von Samson-Himmelstjerna G."/>
            <person name="Boag P.R."/>
            <person name="Tan P."/>
            <person name="Li Q."/>
            <person name="Min J."/>
            <person name="Yang Y."/>
            <person name="Wang X."/>
            <person name="Fang X."/>
            <person name="Hall R.S."/>
            <person name="Hofmann A."/>
            <person name="Sternberg P.W."/>
            <person name="Jex A.R."/>
            <person name="Gasser R.B."/>
        </authorList>
    </citation>
    <scope>NUCLEOTIDE SEQUENCE [LARGE SCALE GENOMIC DNA]</scope>
    <source>
        <strain evidence="5">PN_DK_2014</strain>
    </source>
</reference>
<dbReference type="SMART" id="SM00320">
    <property type="entry name" value="WD40"/>
    <property type="match status" value="5"/>
</dbReference>
<dbReference type="EMBL" id="JPKZ01002646">
    <property type="protein sequence ID" value="KHN75635.1"/>
    <property type="molecule type" value="Genomic_DNA"/>
</dbReference>
<dbReference type="Gene3D" id="2.130.10.10">
    <property type="entry name" value="YVTN repeat-like/Quinoprotein amine dehydrogenase"/>
    <property type="match status" value="3"/>
</dbReference>
<dbReference type="InterPro" id="IPR036322">
    <property type="entry name" value="WD40_repeat_dom_sf"/>
</dbReference>
<evidence type="ECO:0000256" key="4">
    <source>
        <dbReference type="SAM" id="Phobius"/>
    </source>
</evidence>
<dbReference type="GO" id="GO:0030968">
    <property type="term" value="P:endoplasmic reticulum unfolded protein response"/>
    <property type="evidence" value="ECO:0007669"/>
    <property type="project" value="TreeGrafter"/>
</dbReference>
<keyword evidence="4" id="KW-0812">Transmembrane</keyword>
<dbReference type="OrthoDB" id="200924at2759"/>
<feature type="repeat" description="WD" evidence="1">
    <location>
        <begin position="321"/>
        <end position="353"/>
    </location>
</feature>
<keyword evidence="2" id="KW-0175">Coiled coil</keyword>
<feature type="region of interest" description="Disordered" evidence="3">
    <location>
        <begin position="73"/>
        <end position="107"/>
    </location>
</feature>
<dbReference type="STRING" id="6265.A0A0B2V3Q3"/>
<feature type="transmembrane region" description="Helical" evidence="4">
    <location>
        <begin position="42"/>
        <end position="65"/>
    </location>
</feature>
<dbReference type="PROSITE" id="PS50294">
    <property type="entry name" value="WD_REPEATS_REGION"/>
    <property type="match status" value="2"/>
</dbReference>
<gene>
    <name evidence="5" type="primary">TBL2</name>
    <name evidence="5" type="ORF">Tcan_10159</name>
</gene>
<evidence type="ECO:0000313" key="5">
    <source>
        <dbReference type="EMBL" id="KHN75635.1"/>
    </source>
</evidence>
<feature type="region of interest" description="Disordered" evidence="3">
    <location>
        <begin position="618"/>
        <end position="639"/>
    </location>
</feature>
<keyword evidence="1" id="KW-0853">WD repeat</keyword>
<keyword evidence="4" id="KW-0472">Membrane</keyword>
<feature type="repeat" description="WD" evidence="1">
    <location>
        <begin position="129"/>
        <end position="160"/>
    </location>
</feature>